<gene>
    <name evidence="2" type="ORF">ARMOST_18042</name>
</gene>
<proteinExistence type="predicted"/>
<organism evidence="2 3">
    <name type="scientific">Armillaria ostoyae</name>
    <name type="common">Armillaria root rot fungus</name>
    <dbReference type="NCBI Taxonomy" id="47428"/>
    <lineage>
        <taxon>Eukaryota</taxon>
        <taxon>Fungi</taxon>
        <taxon>Dikarya</taxon>
        <taxon>Basidiomycota</taxon>
        <taxon>Agaricomycotina</taxon>
        <taxon>Agaricomycetes</taxon>
        <taxon>Agaricomycetidae</taxon>
        <taxon>Agaricales</taxon>
        <taxon>Marasmiineae</taxon>
        <taxon>Physalacriaceae</taxon>
        <taxon>Armillaria</taxon>
    </lineage>
</organism>
<dbReference type="Proteomes" id="UP000219338">
    <property type="component" value="Unassembled WGS sequence"/>
</dbReference>
<keyword evidence="3" id="KW-1185">Reference proteome</keyword>
<dbReference type="AlphaFoldDB" id="A0A284S0P3"/>
<evidence type="ECO:0000256" key="1">
    <source>
        <dbReference type="SAM" id="MobiDB-lite"/>
    </source>
</evidence>
<name>A0A284S0P3_ARMOS</name>
<feature type="region of interest" description="Disordered" evidence="1">
    <location>
        <begin position="65"/>
        <end position="107"/>
    </location>
</feature>
<sequence>MTSVYADGFEPTGLLLISVEAAAYPASLAHHLSQVPEDVEGVVAHTPSHGGTVTAGHDFHMQILRSSHPQPDSHPPVFAAVPHSSGSATRQRPVSMPRPSMKRNGETQVAVMAPQIERRAYSRRLYPGQG</sequence>
<protein>
    <submittedName>
        <fullName evidence="2">Uncharacterized protein</fullName>
    </submittedName>
</protein>
<dbReference type="STRING" id="47428.A0A284S0P3"/>
<reference evidence="3" key="1">
    <citation type="journal article" date="2017" name="Nat. Ecol. Evol.">
        <title>Genome expansion and lineage-specific genetic innovations in the forest pathogenic fungi Armillaria.</title>
        <authorList>
            <person name="Sipos G."/>
            <person name="Prasanna A.N."/>
            <person name="Walter M.C."/>
            <person name="O'Connor E."/>
            <person name="Balint B."/>
            <person name="Krizsan K."/>
            <person name="Kiss B."/>
            <person name="Hess J."/>
            <person name="Varga T."/>
            <person name="Slot J."/>
            <person name="Riley R."/>
            <person name="Boka B."/>
            <person name="Rigling D."/>
            <person name="Barry K."/>
            <person name="Lee J."/>
            <person name="Mihaltcheva S."/>
            <person name="LaButti K."/>
            <person name="Lipzen A."/>
            <person name="Waldron R."/>
            <person name="Moloney N.M."/>
            <person name="Sperisen C."/>
            <person name="Kredics L."/>
            <person name="Vagvoelgyi C."/>
            <person name="Patrignani A."/>
            <person name="Fitzpatrick D."/>
            <person name="Nagy I."/>
            <person name="Doyle S."/>
            <person name="Anderson J.B."/>
            <person name="Grigoriev I.V."/>
            <person name="Gueldener U."/>
            <person name="Muensterkoetter M."/>
            <person name="Nagy L.G."/>
        </authorList>
    </citation>
    <scope>NUCLEOTIDE SEQUENCE [LARGE SCALE GENOMIC DNA]</scope>
    <source>
        <strain evidence="3">C18/9</strain>
    </source>
</reference>
<evidence type="ECO:0000313" key="2">
    <source>
        <dbReference type="EMBL" id="SJL14579.1"/>
    </source>
</evidence>
<evidence type="ECO:0000313" key="3">
    <source>
        <dbReference type="Proteomes" id="UP000219338"/>
    </source>
</evidence>
<dbReference type="OrthoDB" id="3232980at2759"/>
<accession>A0A284S0P3</accession>
<dbReference type="EMBL" id="FUEG01000024">
    <property type="protein sequence ID" value="SJL14579.1"/>
    <property type="molecule type" value="Genomic_DNA"/>
</dbReference>